<proteinExistence type="predicted"/>
<sequence>MTRLPVPTSTPTISPLLATKIRALLRTHGFAHPLQFSPLLPEPDGPDNHTIVAALAWAIFRSPSTPPRMTPAVAAKTIELFIAANGTSVGALRDSSPQLRNDILAAGGCGGKSAARRRYREDTAEALHALAVVLEERYDGVAYALLPETAEGDSHWDRRGWMEASRAEIEARQRACEAEMRERLAGFEGIEERGADAFVGLMQGVWPALAPYLEPGSARTARELGLAGGNAWTLFECVGRREWDMARLNAALARVREKGELGAFRERFASRRFDQTVDPKGPPVTTYGFDGWSWWVAE</sequence>
<dbReference type="GeneID" id="92006110"/>
<dbReference type="Proteomes" id="UP001430584">
    <property type="component" value="Unassembled WGS sequence"/>
</dbReference>
<evidence type="ECO:0000313" key="2">
    <source>
        <dbReference type="Proteomes" id="UP001430584"/>
    </source>
</evidence>
<evidence type="ECO:0000313" key="1">
    <source>
        <dbReference type="EMBL" id="KAL0263050.1"/>
    </source>
</evidence>
<organism evidence="1 2">
    <name type="scientific">Diplodia seriata</name>
    <dbReference type="NCBI Taxonomy" id="420778"/>
    <lineage>
        <taxon>Eukaryota</taxon>
        <taxon>Fungi</taxon>
        <taxon>Dikarya</taxon>
        <taxon>Ascomycota</taxon>
        <taxon>Pezizomycotina</taxon>
        <taxon>Dothideomycetes</taxon>
        <taxon>Dothideomycetes incertae sedis</taxon>
        <taxon>Botryosphaeriales</taxon>
        <taxon>Botryosphaeriaceae</taxon>
        <taxon>Diplodia</taxon>
    </lineage>
</organism>
<dbReference type="EMBL" id="JAJVCZ030000002">
    <property type="protein sequence ID" value="KAL0263050.1"/>
    <property type="molecule type" value="Genomic_DNA"/>
</dbReference>
<protein>
    <submittedName>
        <fullName evidence="1">Uncharacterized protein</fullName>
    </submittedName>
</protein>
<reference evidence="1 2" key="1">
    <citation type="submission" date="2024-02" db="EMBL/GenBank/DDBJ databases">
        <title>De novo assembly and annotation of 12 fungi associated with fruit tree decline syndrome in Ontario, Canada.</title>
        <authorList>
            <person name="Sulman M."/>
            <person name="Ellouze W."/>
            <person name="Ilyukhin E."/>
        </authorList>
    </citation>
    <scope>NUCLEOTIDE SEQUENCE [LARGE SCALE GENOMIC DNA]</scope>
    <source>
        <strain evidence="1 2">FDS-637</strain>
    </source>
</reference>
<name>A0ABR3CR03_9PEZI</name>
<keyword evidence="2" id="KW-1185">Reference proteome</keyword>
<gene>
    <name evidence="1" type="ORF">SLS55_002025</name>
</gene>
<accession>A0ABR3CR03</accession>
<comment type="caution">
    <text evidence="1">The sequence shown here is derived from an EMBL/GenBank/DDBJ whole genome shotgun (WGS) entry which is preliminary data.</text>
</comment>
<dbReference type="RefSeq" id="XP_066636079.1">
    <property type="nucleotide sequence ID" value="XM_066773512.1"/>
</dbReference>